<dbReference type="Gene3D" id="3.40.710.10">
    <property type="entry name" value="DD-peptidase/beta-lactamase superfamily"/>
    <property type="match status" value="1"/>
</dbReference>
<evidence type="ECO:0000313" key="6">
    <source>
        <dbReference type="Proteomes" id="UP001218579"/>
    </source>
</evidence>
<name>A0ABT5HLC4_9CAUL</name>
<feature type="domain" description="Beta-lactamase-related" evidence="4">
    <location>
        <begin position="141"/>
        <end position="455"/>
    </location>
</feature>
<dbReference type="PROSITE" id="PS51257">
    <property type="entry name" value="PROKAR_LIPOPROTEIN"/>
    <property type="match status" value="1"/>
</dbReference>
<dbReference type="InterPro" id="IPR012338">
    <property type="entry name" value="Beta-lactam/transpept-like"/>
</dbReference>
<keyword evidence="5" id="KW-0378">Hydrolase</keyword>
<feature type="chain" id="PRO_5046980465" evidence="3">
    <location>
        <begin position="28"/>
        <end position="473"/>
    </location>
</feature>
<evidence type="ECO:0000259" key="4">
    <source>
        <dbReference type="Pfam" id="PF00144"/>
    </source>
</evidence>
<dbReference type="GO" id="GO:0016787">
    <property type="term" value="F:hydrolase activity"/>
    <property type="evidence" value="ECO:0007669"/>
    <property type="project" value="UniProtKB-KW"/>
</dbReference>
<keyword evidence="2" id="KW-0472">Membrane</keyword>
<dbReference type="RefSeq" id="WP_272745353.1">
    <property type="nucleotide sequence ID" value="NZ_JAQQKV010000002.1"/>
</dbReference>
<feature type="signal peptide" evidence="3">
    <location>
        <begin position="1"/>
        <end position="27"/>
    </location>
</feature>
<keyword evidence="3" id="KW-0732">Signal</keyword>
<proteinExistence type="predicted"/>
<organism evidence="5 6">
    <name type="scientific">Asticcacaulis machinosus</name>
    <dbReference type="NCBI Taxonomy" id="2984211"/>
    <lineage>
        <taxon>Bacteria</taxon>
        <taxon>Pseudomonadati</taxon>
        <taxon>Pseudomonadota</taxon>
        <taxon>Alphaproteobacteria</taxon>
        <taxon>Caulobacterales</taxon>
        <taxon>Caulobacteraceae</taxon>
        <taxon>Asticcacaulis</taxon>
    </lineage>
</organism>
<evidence type="ECO:0000313" key="5">
    <source>
        <dbReference type="EMBL" id="MDC7677044.1"/>
    </source>
</evidence>
<dbReference type="Proteomes" id="UP001218579">
    <property type="component" value="Unassembled WGS sequence"/>
</dbReference>
<comment type="subcellular location">
    <subcellularLocation>
        <location evidence="1">Membrane</location>
    </subcellularLocation>
</comment>
<comment type="caution">
    <text evidence="5">The sequence shown here is derived from an EMBL/GenBank/DDBJ whole genome shotgun (WGS) entry which is preliminary data.</text>
</comment>
<sequence>MSVSRRFHIKSLLASIGLISCSGVSKAADSDLIGIWSGTLTVGATSLRLRFVITDAKTAKVISLDQGNAEIPASEVKLDGNKVVLGFKSIKARFEGELTDKDTLTGTFTQGAAIPLTLKRGETIAETPAAAAEPLTLALLQTLRTGAGTPALGAAAQVKGKAAVIIVNGARSSEDEIAVQSTDQWHWGSITKSMTATLVARLVEAGKVSWDTRVGSVFTKDINPAYLDATFRHLLSHRAGLQPNIDMFHLMGYSRDPLPDAREERKRYTLTALKQKPVGALAETMVYSNNGYIVAGAMLEDITGQSWETLIKAYVFEPLGLTSAGFGAPGRAGMIDQPLGHAVLGKTRKPAPVGPRIANDNPVALGPAGRVHMSLTDMLTYLSVHRDQPETFLKTASWQTLHTPPFGGDYAMGWVVRKDGVLWHNGSNTVWYCEVMVDPKAGVVCASAGNDAAPETQKAVSTALMSACAAVLP</sequence>
<dbReference type="SUPFAM" id="SSF56601">
    <property type="entry name" value="beta-lactamase/transpeptidase-like"/>
    <property type="match status" value="1"/>
</dbReference>
<evidence type="ECO:0000256" key="1">
    <source>
        <dbReference type="ARBA" id="ARBA00004370"/>
    </source>
</evidence>
<protein>
    <submittedName>
        <fullName evidence="5">Serine hydrolase</fullName>
    </submittedName>
</protein>
<dbReference type="InterPro" id="IPR050491">
    <property type="entry name" value="AmpC-like"/>
</dbReference>
<accession>A0ABT5HLC4</accession>
<dbReference type="InterPro" id="IPR001466">
    <property type="entry name" value="Beta-lactam-related"/>
</dbReference>
<gene>
    <name evidence="5" type="ORF">PQU98_12945</name>
</gene>
<evidence type="ECO:0000256" key="3">
    <source>
        <dbReference type="SAM" id="SignalP"/>
    </source>
</evidence>
<dbReference type="Pfam" id="PF00144">
    <property type="entry name" value="Beta-lactamase"/>
    <property type="match status" value="1"/>
</dbReference>
<dbReference type="EMBL" id="JAQQKV010000002">
    <property type="protein sequence ID" value="MDC7677044.1"/>
    <property type="molecule type" value="Genomic_DNA"/>
</dbReference>
<dbReference type="PANTHER" id="PTHR46825:SF11">
    <property type="entry name" value="PENICILLIN-BINDING PROTEIN 4"/>
    <property type="match status" value="1"/>
</dbReference>
<dbReference type="PANTHER" id="PTHR46825">
    <property type="entry name" value="D-ALANYL-D-ALANINE-CARBOXYPEPTIDASE/ENDOPEPTIDASE AMPH"/>
    <property type="match status" value="1"/>
</dbReference>
<evidence type="ECO:0000256" key="2">
    <source>
        <dbReference type="ARBA" id="ARBA00023136"/>
    </source>
</evidence>
<keyword evidence="6" id="KW-1185">Reference proteome</keyword>
<reference evidence="5 6" key="1">
    <citation type="submission" date="2023-01" db="EMBL/GenBank/DDBJ databases">
        <title>Novel species of the genus Asticcacaulis isolated from rivers.</title>
        <authorList>
            <person name="Lu H."/>
        </authorList>
    </citation>
    <scope>NUCLEOTIDE SEQUENCE [LARGE SCALE GENOMIC DNA]</scope>
    <source>
        <strain evidence="5 6">LKC15W</strain>
    </source>
</reference>